<dbReference type="Pfam" id="PF09356">
    <property type="entry name" value="Phage_BR0599"/>
    <property type="match status" value="1"/>
</dbReference>
<keyword evidence="3" id="KW-1185">Reference proteome</keyword>
<evidence type="ECO:0000313" key="3">
    <source>
        <dbReference type="Proteomes" id="UP000553766"/>
    </source>
</evidence>
<dbReference type="Pfam" id="PF09931">
    <property type="entry name" value="Phage_phiJL001_Gp84_N"/>
    <property type="match status" value="1"/>
</dbReference>
<organism evidence="2 3">
    <name type="scientific">Rubricella aquisinus</name>
    <dbReference type="NCBI Taxonomy" id="2028108"/>
    <lineage>
        <taxon>Bacteria</taxon>
        <taxon>Pseudomonadati</taxon>
        <taxon>Pseudomonadota</taxon>
        <taxon>Alphaproteobacteria</taxon>
        <taxon>Rhodobacterales</taxon>
        <taxon>Paracoccaceae</taxon>
        <taxon>Rubricella</taxon>
    </lineage>
</organism>
<name>A0A840WSA1_9RHOB</name>
<protein>
    <submittedName>
        <fullName evidence="2">Putative phage protein (TIGR02218 family)</fullName>
    </submittedName>
</protein>
<dbReference type="InterPro" id="IPR011928">
    <property type="entry name" value="Phage_phiJL001_Gp84"/>
</dbReference>
<proteinExistence type="predicted"/>
<dbReference type="RefSeq" id="WP_184012247.1">
    <property type="nucleotide sequence ID" value="NZ_JACIJS010000007.1"/>
</dbReference>
<dbReference type="Proteomes" id="UP000553766">
    <property type="component" value="Unassembled WGS sequence"/>
</dbReference>
<evidence type="ECO:0000313" key="2">
    <source>
        <dbReference type="EMBL" id="MBB5516542.1"/>
    </source>
</evidence>
<dbReference type="InterPro" id="IPR018964">
    <property type="entry name" value="Phage_phiJL001_Gp84_C"/>
</dbReference>
<sequence>MRAFDEAFQAMLDSGVTTLARCWRIVRRDGVRFGFTDHDRDLVVDGQLCRAATGLSAGAIDHSTGLSVDNAVALGALDDAALNEADIAAGRFDGADVTHWIVNWANPSQVVTLFTGSIGEIRRGTVGFEAELRGLSERLNRPMGRAILRQCDAVLGDARCGVTLDTSDKRAVATVVSVRGDGLMVVSGLGAFDAGWFEHGSYRWTGGANDGQRHMVKRHEIVDGLHLIGLWAAPSTAISAGDTAEVTVGCDRRASTCKAKFQNFANFRGFPHVPGEDFAISYPVSGDVMDGGSLRNG</sequence>
<reference evidence="2 3" key="1">
    <citation type="submission" date="2020-08" db="EMBL/GenBank/DDBJ databases">
        <title>Genomic Encyclopedia of Type Strains, Phase IV (KMG-IV): sequencing the most valuable type-strain genomes for metagenomic binning, comparative biology and taxonomic classification.</title>
        <authorList>
            <person name="Goeker M."/>
        </authorList>
    </citation>
    <scope>NUCLEOTIDE SEQUENCE [LARGE SCALE GENOMIC DNA]</scope>
    <source>
        <strain evidence="2 3">DSM 103377</strain>
    </source>
</reference>
<gene>
    <name evidence="2" type="ORF">FHS89_002573</name>
</gene>
<comment type="caution">
    <text evidence="2">The sequence shown here is derived from an EMBL/GenBank/DDBJ whole genome shotgun (WGS) entry which is preliminary data.</text>
</comment>
<evidence type="ECO:0000259" key="1">
    <source>
        <dbReference type="Pfam" id="PF09356"/>
    </source>
</evidence>
<dbReference type="EMBL" id="JACIJS010000007">
    <property type="protein sequence ID" value="MBB5516542.1"/>
    <property type="molecule type" value="Genomic_DNA"/>
</dbReference>
<dbReference type="NCBIfam" id="TIGR02218">
    <property type="entry name" value="phg_TIGR02218"/>
    <property type="match status" value="1"/>
</dbReference>
<accession>A0A840WSA1</accession>
<dbReference type="AlphaFoldDB" id="A0A840WSA1"/>
<feature type="domain" description="Bacteriophage phiJL001 Gp84 C-terminal" evidence="1">
    <location>
        <begin position="195"/>
        <end position="277"/>
    </location>
</feature>